<dbReference type="Proteomes" id="UP000273898">
    <property type="component" value="Unassembled WGS sequence"/>
</dbReference>
<organism evidence="1 3">
    <name type="scientific">Pedobacter alluvionis</name>
    <dbReference type="NCBI Taxonomy" id="475253"/>
    <lineage>
        <taxon>Bacteria</taxon>
        <taxon>Pseudomonadati</taxon>
        <taxon>Bacteroidota</taxon>
        <taxon>Sphingobacteriia</taxon>
        <taxon>Sphingobacteriales</taxon>
        <taxon>Sphingobacteriaceae</taxon>
        <taxon>Pedobacter</taxon>
    </lineage>
</organism>
<name>A0A497Y4P7_9SPHI</name>
<dbReference type="EMBL" id="SOPX01000001">
    <property type="protein sequence ID" value="TFB33283.1"/>
    <property type="molecule type" value="Genomic_DNA"/>
</dbReference>
<evidence type="ECO:0000313" key="4">
    <source>
        <dbReference type="Proteomes" id="UP000297429"/>
    </source>
</evidence>
<sequence length="183" mass="20997">MPILTLDNLLSGFIGAIILFLIQNLQKIISDHIYNVRTKWLIKNYLTTLIRDISDYNFSANAIKSFMTKHAQKGIETISVSYKSCENVHSTILKSERYRLFFENKSNNEAVIKYYNLCSLIDLLAAKTPSDYSTEYADITIYRSSDSVKFQNSTNRIIVKLDACELNAKEAIKICKLLISKFD</sequence>
<dbReference type="Proteomes" id="UP000297429">
    <property type="component" value="Unassembled WGS sequence"/>
</dbReference>
<gene>
    <name evidence="1" type="ORF">BCL90_2594</name>
    <name evidence="2" type="ORF">E3V97_04360</name>
</gene>
<accession>A0A497Y4P7</accession>
<reference evidence="2 4" key="2">
    <citation type="submission" date="2019-03" db="EMBL/GenBank/DDBJ databases">
        <authorList>
            <person name="He R.-H."/>
        </authorList>
    </citation>
    <scope>NUCLEOTIDE SEQUENCE [LARGE SCALE GENOMIC DNA]</scope>
    <source>
        <strain evidence="2 4">DSM 19624</strain>
    </source>
</reference>
<comment type="caution">
    <text evidence="1">The sequence shown here is derived from an EMBL/GenBank/DDBJ whole genome shotgun (WGS) entry which is preliminary data.</text>
</comment>
<reference evidence="1 3" key="1">
    <citation type="submission" date="2018-10" db="EMBL/GenBank/DDBJ databases">
        <title>Genomic Encyclopedia of Archaeal and Bacterial Type Strains, Phase II (KMG-II): from individual species to whole genera.</title>
        <authorList>
            <person name="Goeker M."/>
        </authorList>
    </citation>
    <scope>NUCLEOTIDE SEQUENCE [LARGE SCALE GENOMIC DNA]</scope>
    <source>
        <strain evidence="1 3">DSM 19624</strain>
    </source>
</reference>
<protein>
    <submittedName>
        <fullName evidence="1">Uncharacterized protein</fullName>
    </submittedName>
</protein>
<evidence type="ECO:0000313" key="2">
    <source>
        <dbReference type="EMBL" id="TFB33283.1"/>
    </source>
</evidence>
<dbReference type="RefSeq" id="WP_121284259.1">
    <property type="nucleotide sequence ID" value="NZ_RCCK01000011.1"/>
</dbReference>
<evidence type="ECO:0000313" key="3">
    <source>
        <dbReference type="Proteomes" id="UP000273898"/>
    </source>
</evidence>
<proteinExistence type="predicted"/>
<evidence type="ECO:0000313" key="1">
    <source>
        <dbReference type="EMBL" id="RLJ77504.1"/>
    </source>
</evidence>
<dbReference type="EMBL" id="RCCK01000011">
    <property type="protein sequence ID" value="RLJ77504.1"/>
    <property type="molecule type" value="Genomic_DNA"/>
</dbReference>
<dbReference type="AlphaFoldDB" id="A0A497Y4P7"/>
<keyword evidence="4" id="KW-1185">Reference proteome</keyword>